<feature type="region of interest" description="Disordered" evidence="2">
    <location>
        <begin position="152"/>
        <end position="379"/>
    </location>
</feature>
<dbReference type="SMART" id="SM00355">
    <property type="entry name" value="ZnF_C2H2"/>
    <property type="match status" value="5"/>
</dbReference>
<feature type="compositionally biased region" description="Polar residues" evidence="2">
    <location>
        <begin position="257"/>
        <end position="272"/>
    </location>
</feature>
<feature type="compositionally biased region" description="Polar residues" evidence="2">
    <location>
        <begin position="1282"/>
        <end position="1297"/>
    </location>
</feature>
<dbReference type="PROSITE" id="PS50090">
    <property type="entry name" value="MYB_LIKE"/>
    <property type="match status" value="1"/>
</dbReference>
<feature type="compositionally biased region" description="Basic and acidic residues" evidence="2">
    <location>
        <begin position="1371"/>
        <end position="1380"/>
    </location>
</feature>
<evidence type="ECO:0000313" key="4">
    <source>
        <dbReference type="EnsemblMetazoa" id="CLYHEMP002175.1"/>
    </source>
</evidence>
<feature type="compositionally biased region" description="Basic and acidic residues" evidence="2">
    <location>
        <begin position="900"/>
        <end position="922"/>
    </location>
</feature>
<feature type="domain" description="Myb-like" evidence="3">
    <location>
        <begin position="1386"/>
        <end position="1440"/>
    </location>
</feature>
<reference evidence="4" key="1">
    <citation type="submission" date="2021-01" db="UniProtKB">
        <authorList>
            <consortium name="EnsemblMetazoa"/>
        </authorList>
    </citation>
    <scope>IDENTIFICATION</scope>
</reference>
<feature type="region of interest" description="Disordered" evidence="2">
    <location>
        <begin position="974"/>
        <end position="1002"/>
    </location>
</feature>
<dbReference type="PANTHER" id="PTHR46734:SF1">
    <property type="entry name" value="TELOMERIC REPEAT-BINDING FACTOR 1"/>
    <property type="match status" value="1"/>
</dbReference>
<feature type="compositionally biased region" description="Basic residues" evidence="2">
    <location>
        <begin position="790"/>
        <end position="817"/>
    </location>
</feature>
<organism evidence="4 5">
    <name type="scientific">Clytia hemisphaerica</name>
    <dbReference type="NCBI Taxonomy" id="252671"/>
    <lineage>
        <taxon>Eukaryota</taxon>
        <taxon>Metazoa</taxon>
        <taxon>Cnidaria</taxon>
        <taxon>Hydrozoa</taxon>
        <taxon>Hydroidolina</taxon>
        <taxon>Leptothecata</taxon>
        <taxon>Obeliida</taxon>
        <taxon>Clytiidae</taxon>
        <taxon>Clytia</taxon>
    </lineage>
</organism>
<feature type="compositionally biased region" description="Basic and acidic residues" evidence="2">
    <location>
        <begin position="835"/>
        <end position="855"/>
    </location>
</feature>
<feature type="compositionally biased region" description="Polar residues" evidence="2">
    <location>
        <begin position="1180"/>
        <end position="1192"/>
    </location>
</feature>
<feature type="compositionally biased region" description="Basic and acidic residues" evidence="2">
    <location>
        <begin position="1338"/>
        <end position="1352"/>
    </location>
</feature>
<dbReference type="Proteomes" id="UP000594262">
    <property type="component" value="Unplaced"/>
</dbReference>
<feature type="compositionally biased region" description="Basic residues" evidence="2">
    <location>
        <begin position="1307"/>
        <end position="1316"/>
    </location>
</feature>
<feature type="region of interest" description="Disordered" evidence="2">
    <location>
        <begin position="777"/>
        <end position="855"/>
    </location>
</feature>
<feature type="region of interest" description="Disordered" evidence="2">
    <location>
        <begin position="1058"/>
        <end position="1380"/>
    </location>
</feature>
<evidence type="ECO:0000256" key="2">
    <source>
        <dbReference type="SAM" id="MobiDB-lite"/>
    </source>
</evidence>
<dbReference type="InterPro" id="IPR009057">
    <property type="entry name" value="Homeodomain-like_sf"/>
</dbReference>
<dbReference type="EnsemblMetazoa" id="CLYHEMT002175.1">
    <property type="protein sequence ID" value="CLYHEMP002175.1"/>
    <property type="gene ID" value="CLYHEMG002175"/>
</dbReference>
<evidence type="ECO:0000313" key="5">
    <source>
        <dbReference type="Proteomes" id="UP000594262"/>
    </source>
</evidence>
<feature type="compositionally biased region" description="Basic and acidic residues" evidence="2">
    <location>
        <begin position="152"/>
        <end position="161"/>
    </location>
</feature>
<sequence>IGFKMASNEDQISILDSWILEKIAHKTCQFYTESCYSCLARCVTIWKNLLGLNIQTIPRLKEYAVIIDLINQSFEPDDSSSLQKLLGMMNDEFKNSKHSEKIKEYIKIASSAEKQDNSNIQSYLKKLVKQFLKEQQKPKLDTFMSVLLDEREKQRSTQHGDVEEDSEEAIPKSTMKRKRTRLISQPSSEEGGSERNSGNISSQTSNTKAVNDEDDDDDESQSLSRDEGHRTSYTRILRSRPQKIQGYQNKIRKRNSRSSPKPTNTLESSNSSDAKETSKEKETGTQKRTLANNTDQQLLEEKTAPKNGAHKRSLQRNALQERAGTDVIDDRSPKRSLRSVRLINKMDQEESNQKATQRSPKIRSSEVNHDEGDESDDEDRISLQQLQQKIASSLKNGQVNPVNQKEDHQKSLEDKVDENSCDGSLRGDRQPVTEDVDILSNSLKMTFKCEKSKWLIQIKKGYIQCPFKGCNWKFFTAYELGYHLDGNCPHGTYQDQIPCPHCDKSLPWRQLKQHTTNSHRDIKRALTGLFYGKTLKCLNYKCSRTFSPGFDNCVEYLKHSITCKPLFQCKKCKRGFRSEKHLNFNHTKEQCQSNPKSAGGGRISEEIIPTNINHAATKPSAIKGKEKALIQTWKTAIKAGKLKCPIPNCKAKYFSTRAWKEHLLAEAQVEIDFFAKVNQTEIGCPYCSLEMPWKSLAVHFNNNHSDINGVLSELRSGNDVKCPNYYCPTKAEFIPETGCDYLVHAIKCKPTYYCPTCCRRFMNSKYFKTHKCMSGNIRGKRPSSEDHNGNYKKKKGFGIVKKTHAINKKPSVMKHEKRFGSSSTPDKIIQNSTEKSPKIRSSEVNHDEEDKSDDENRISLQQLQQQLQQKIASSLKNGQYNPVNQKENHQKVLRSNYDQKSLKDKSDKNSCDGSLRGDRQPVTEDVDILPNTTQKSSDEMLPISVSQQHATEELNPSTTQRSLVDVSSTRTLRSGRLQDAKQFNPKPSQNPPEKLSSVTNDEIDDDEQEILREIEDELNSITTSTFSKMGEHFNEDPRDIEARFNDVTKRMLPYINASEENDINASEENDINASEENDINASEENDVNASEENDINASEENDVNASEENDVNASEENAVNASEENDVNASEENDVNASEENDVNASEENDVNASEENDDKRQKKNSPNGKSKAKSDQTKQRQTMAVQQITYTSKRKSLYGSPKKLLLTTSNKPSSPKKKRLQNTSMLELRDSQKESASPRTSTKCSERERNSPIIKRKTNRYHGDLDDALTQDEQDTDAGRNATSRNQNNSPVSLARTSREHDRHVSHTRSPNKRKSQPESSPISSRGGRTGSQPSSSREDVNNTRTERREEMQEEGESVQWDSIDDVDDDNNRNRRVGNRDVSFKKKSARVKFQAYEEKSLIAGIERFGVGDWNNILKHFKFHESRTNVALKDKYRTMKRQGLIQ</sequence>
<dbReference type="SMART" id="SM00717">
    <property type="entry name" value="SANT"/>
    <property type="match status" value="1"/>
</dbReference>
<feature type="compositionally biased region" description="Polar residues" evidence="2">
    <location>
        <begin position="876"/>
        <end position="885"/>
    </location>
</feature>
<keyword evidence="1" id="KW-0539">Nucleus</keyword>
<feature type="compositionally biased region" description="Acidic residues" evidence="2">
    <location>
        <begin position="1059"/>
        <end position="1110"/>
    </location>
</feature>
<feature type="compositionally biased region" description="Polar residues" evidence="2">
    <location>
        <begin position="392"/>
        <end position="403"/>
    </location>
</feature>
<dbReference type="Gene3D" id="3.30.40.10">
    <property type="entry name" value="Zinc/RING finger domain, C3HC4 (zinc finger)"/>
    <property type="match status" value="1"/>
</dbReference>
<dbReference type="PANTHER" id="PTHR46734">
    <property type="entry name" value="TELOMERIC REPEAT-BINDING FACTOR 1 TERF1"/>
    <property type="match status" value="1"/>
</dbReference>
<protein>
    <recommendedName>
        <fullName evidence="3">Myb-like domain-containing protein</fullName>
    </recommendedName>
</protein>
<feature type="compositionally biased region" description="Acidic residues" evidence="2">
    <location>
        <begin position="1123"/>
        <end position="1157"/>
    </location>
</feature>
<feature type="compositionally biased region" description="Basic and acidic residues" evidence="2">
    <location>
        <begin position="273"/>
        <end position="285"/>
    </location>
</feature>
<feature type="compositionally biased region" description="Acidic residues" evidence="2">
    <location>
        <begin position="1353"/>
        <end position="1370"/>
    </location>
</feature>
<feature type="compositionally biased region" description="Low complexity" evidence="2">
    <location>
        <begin position="1111"/>
        <end position="1122"/>
    </location>
</feature>
<proteinExistence type="predicted"/>
<keyword evidence="5" id="KW-1185">Reference proteome</keyword>
<feature type="compositionally biased region" description="Basic and acidic residues" evidence="2">
    <location>
        <begin position="404"/>
        <end position="418"/>
    </location>
</feature>
<feature type="compositionally biased region" description="Low complexity" evidence="2">
    <location>
        <begin position="187"/>
        <end position="202"/>
    </location>
</feature>
<evidence type="ECO:0000256" key="1">
    <source>
        <dbReference type="ARBA" id="ARBA00023242"/>
    </source>
</evidence>
<feature type="compositionally biased region" description="Acidic residues" evidence="2">
    <location>
        <begin position="1267"/>
        <end position="1277"/>
    </location>
</feature>
<dbReference type="OrthoDB" id="608866at2759"/>
<dbReference type="InterPro" id="IPR013083">
    <property type="entry name" value="Znf_RING/FYVE/PHD"/>
</dbReference>
<name>A0A7M5V256_9CNID</name>
<accession>A0A7M5V256</accession>
<feature type="region of interest" description="Disordered" evidence="2">
    <location>
        <begin position="392"/>
        <end position="429"/>
    </location>
</feature>
<dbReference type="SUPFAM" id="SSF46689">
    <property type="entry name" value="Homeodomain-like"/>
    <property type="match status" value="1"/>
</dbReference>
<dbReference type="InterPro" id="IPR052450">
    <property type="entry name" value="TRBD-Containing_Protein"/>
</dbReference>
<feature type="compositionally biased region" description="Polar residues" evidence="2">
    <location>
        <begin position="286"/>
        <end position="297"/>
    </location>
</feature>
<dbReference type="InterPro" id="IPR001005">
    <property type="entry name" value="SANT/Myb"/>
</dbReference>
<evidence type="ECO:0000259" key="3">
    <source>
        <dbReference type="PROSITE" id="PS50090"/>
    </source>
</evidence>
<dbReference type="CDD" id="cd11660">
    <property type="entry name" value="SANT_TRF"/>
    <property type="match status" value="1"/>
</dbReference>
<feature type="region of interest" description="Disordered" evidence="2">
    <location>
        <begin position="876"/>
        <end position="940"/>
    </location>
</feature>
<feature type="compositionally biased region" description="Polar residues" evidence="2">
    <location>
        <begin position="820"/>
        <end position="834"/>
    </location>
</feature>
<feature type="compositionally biased region" description="Polar residues" evidence="2">
    <location>
        <begin position="1235"/>
        <end position="1244"/>
    </location>
</feature>
<dbReference type="Gene3D" id="1.10.10.60">
    <property type="entry name" value="Homeodomain-like"/>
    <property type="match status" value="1"/>
</dbReference>
<feature type="region of interest" description="Disordered" evidence="2">
    <location>
        <begin position="948"/>
        <end position="967"/>
    </location>
</feature>
<dbReference type="InterPro" id="IPR013087">
    <property type="entry name" value="Znf_C2H2_type"/>
</dbReference>